<gene>
    <name evidence="2" type="ORF">SPHA_20620</name>
</gene>
<dbReference type="Proteomes" id="UP000597762">
    <property type="component" value="Unassembled WGS sequence"/>
</dbReference>
<comment type="caution">
    <text evidence="2">The sequence shown here is derived from an EMBL/GenBank/DDBJ whole genome shotgun (WGS) entry which is preliminary data.</text>
</comment>
<keyword evidence="3" id="KW-1185">Reference proteome</keyword>
<name>A0A812BPW1_ACAPH</name>
<proteinExistence type="predicted"/>
<accession>A0A812BPW1</accession>
<organism evidence="2 3">
    <name type="scientific">Acanthosepion pharaonis</name>
    <name type="common">Pharaoh cuttlefish</name>
    <name type="synonym">Sepia pharaonis</name>
    <dbReference type="NCBI Taxonomy" id="158019"/>
    <lineage>
        <taxon>Eukaryota</taxon>
        <taxon>Metazoa</taxon>
        <taxon>Spiralia</taxon>
        <taxon>Lophotrochozoa</taxon>
        <taxon>Mollusca</taxon>
        <taxon>Cephalopoda</taxon>
        <taxon>Coleoidea</taxon>
        <taxon>Decapodiformes</taxon>
        <taxon>Sepiida</taxon>
        <taxon>Sepiina</taxon>
        <taxon>Sepiidae</taxon>
        <taxon>Acanthosepion</taxon>
    </lineage>
</organism>
<keyword evidence="1" id="KW-0472">Membrane</keyword>
<evidence type="ECO:0000313" key="3">
    <source>
        <dbReference type="Proteomes" id="UP000597762"/>
    </source>
</evidence>
<feature type="transmembrane region" description="Helical" evidence="1">
    <location>
        <begin position="30"/>
        <end position="48"/>
    </location>
</feature>
<evidence type="ECO:0000256" key="1">
    <source>
        <dbReference type="SAM" id="Phobius"/>
    </source>
</evidence>
<keyword evidence="1" id="KW-1133">Transmembrane helix</keyword>
<protein>
    <submittedName>
        <fullName evidence="2">Uncharacterized protein</fullName>
    </submittedName>
</protein>
<reference evidence="2" key="1">
    <citation type="submission" date="2021-01" db="EMBL/GenBank/DDBJ databases">
        <authorList>
            <person name="Li R."/>
            <person name="Bekaert M."/>
        </authorList>
    </citation>
    <scope>NUCLEOTIDE SEQUENCE</scope>
    <source>
        <strain evidence="2">Farmed</strain>
    </source>
</reference>
<sequence length="180" mass="20938">MFFFSRNCSLLFFHTRISLSLSLSYSLYNFLFLSLSLSHSLPLFLCILYDGLLKENDCKLLFSFALTLSHILLVYLPVSSCFLTLPISFLHTLTFSLSILYEDFYQDILLFSVIFWKISFLFSHSFSPLTLLLFLSHLLSYSFSPLTLLLFLSHPLSTYCIMIFINENDSYTISLIIFTQ</sequence>
<dbReference type="EMBL" id="CAHIKZ030000757">
    <property type="protein sequence ID" value="CAE1237170.1"/>
    <property type="molecule type" value="Genomic_DNA"/>
</dbReference>
<keyword evidence="1" id="KW-0812">Transmembrane</keyword>
<dbReference type="AlphaFoldDB" id="A0A812BPW1"/>
<feature type="transmembrane region" description="Helical" evidence="1">
    <location>
        <begin position="60"/>
        <end position="76"/>
    </location>
</feature>
<evidence type="ECO:0000313" key="2">
    <source>
        <dbReference type="EMBL" id="CAE1237170.1"/>
    </source>
</evidence>
<feature type="transmembrane region" description="Helical" evidence="1">
    <location>
        <begin position="108"/>
        <end position="126"/>
    </location>
</feature>
<feature type="transmembrane region" description="Helical" evidence="1">
    <location>
        <begin position="82"/>
        <end position="101"/>
    </location>
</feature>